<evidence type="ECO:0000256" key="2">
    <source>
        <dbReference type="SAM" id="SignalP"/>
    </source>
</evidence>
<organism evidence="3 4">
    <name type="scientific">Roseovarius aestuarii</name>
    <dbReference type="NCBI Taxonomy" id="475083"/>
    <lineage>
        <taxon>Bacteria</taxon>
        <taxon>Pseudomonadati</taxon>
        <taxon>Pseudomonadota</taxon>
        <taxon>Alphaproteobacteria</taxon>
        <taxon>Rhodobacterales</taxon>
        <taxon>Roseobacteraceae</taxon>
        <taxon>Roseovarius</taxon>
    </lineage>
</organism>
<evidence type="ECO:0000313" key="3">
    <source>
        <dbReference type="EMBL" id="SMC11121.1"/>
    </source>
</evidence>
<dbReference type="Proteomes" id="UP000193224">
    <property type="component" value="Unassembled WGS sequence"/>
</dbReference>
<feature type="transmembrane region" description="Helical" evidence="1">
    <location>
        <begin position="413"/>
        <end position="432"/>
    </location>
</feature>
<gene>
    <name evidence="3" type="ORF">ROA7745_00930</name>
</gene>
<feature type="signal peptide" evidence="2">
    <location>
        <begin position="1"/>
        <end position="22"/>
    </location>
</feature>
<feature type="chain" id="PRO_5013004977" evidence="2">
    <location>
        <begin position="23"/>
        <end position="462"/>
    </location>
</feature>
<keyword evidence="2" id="KW-0732">Signal</keyword>
<dbReference type="PROSITE" id="PS51257">
    <property type="entry name" value="PROKAR_LIPOPROTEIN"/>
    <property type="match status" value="1"/>
</dbReference>
<dbReference type="AlphaFoldDB" id="A0A1X7BNG0"/>
<keyword evidence="1" id="KW-0472">Membrane</keyword>
<dbReference type="EMBL" id="FWXB01000002">
    <property type="protein sequence ID" value="SMC11121.1"/>
    <property type="molecule type" value="Genomic_DNA"/>
</dbReference>
<reference evidence="3 4" key="1">
    <citation type="submission" date="2017-03" db="EMBL/GenBank/DDBJ databases">
        <authorList>
            <person name="Afonso C.L."/>
            <person name="Miller P.J."/>
            <person name="Scott M.A."/>
            <person name="Spackman E."/>
            <person name="Goraichik I."/>
            <person name="Dimitrov K.M."/>
            <person name="Suarez D.L."/>
            <person name="Swayne D.E."/>
        </authorList>
    </citation>
    <scope>NUCLEOTIDE SEQUENCE [LARGE SCALE GENOMIC DNA]</scope>
    <source>
        <strain evidence="3 4">CECT 7745</strain>
    </source>
</reference>
<evidence type="ECO:0000256" key="1">
    <source>
        <dbReference type="SAM" id="Phobius"/>
    </source>
</evidence>
<sequence>MRWSFLTRAALCLLLPTGPALAGCAGSSGTDVGRSICISADREGYSSEASNLSVTVKFGAVVTSTGGDAAIDISEEDTTLVNNGTLRSSDNAVRGGRGFALLNTGAIAASRNAIELSGESDVEIRNSGQILATYQAINMDARDGFGGVGNSLVNEGQIVSTRGEAVEAGDEARIHNAAGAVMQAYDDAVQVGERAKIVNHGVIRTTGMAGDPQDAIDIDSGRIVNGAGGRILSDMEAAIDFDQSVIASVIDNAGEISGVKGIIVETHASIANVAVQEVINRAGGLIVGRGGLALRLGAGEDRLVNHAGARIDGSVDMGPDADVIVLQGNYQGSFGGKGGVIDGGIGTDRLELPEYSIDQITDVSLMRDGVVLSLDNGAGPFRIALRNWESFEFGGTIYSAHQIAALAPQKASLTRTILLAMGGLTGLGLIAARRRMRQGVRAARRACQRAFLSYQSVRRTSA</sequence>
<accession>A0A1X7BNG0</accession>
<keyword evidence="4" id="KW-1185">Reference proteome</keyword>
<dbReference type="RefSeq" id="WP_139836298.1">
    <property type="nucleotide sequence ID" value="NZ_FWXB01000002.1"/>
</dbReference>
<name>A0A1X7BNG0_9RHOB</name>
<keyword evidence="1" id="KW-0812">Transmembrane</keyword>
<dbReference type="OrthoDB" id="7854691at2"/>
<evidence type="ECO:0000313" key="4">
    <source>
        <dbReference type="Proteomes" id="UP000193224"/>
    </source>
</evidence>
<proteinExistence type="predicted"/>
<keyword evidence="1" id="KW-1133">Transmembrane helix</keyword>
<protein>
    <submittedName>
        <fullName evidence="3">Uncharacterized protein</fullName>
    </submittedName>
</protein>